<protein>
    <submittedName>
        <fullName evidence="1">Uncharacterized protein</fullName>
    </submittedName>
</protein>
<proteinExistence type="predicted"/>
<gene>
    <name evidence="1" type="ORF">BSAL_66155</name>
</gene>
<dbReference type="AlphaFoldDB" id="A0A0S4IU03"/>
<dbReference type="Proteomes" id="UP000051952">
    <property type="component" value="Unassembled WGS sequence"/>
</dbReference>
<name>A0A0S4IU03_BODSA</name>
<reference evidence="2" key="1">
    <citation type="submission" date="2015-09" db="EMBL/GenBank/DDBJ databases">
        <authorList>
            <consortium name="Pathogen Informatics"/>
        </authorList>
    </citation>
    <scope>NUCLEOTIDE SEQUENCE [LARGE SCALE GENOMIC DNA]</scope>
    <source>
        <strain evidence="2">Lake Konstanz</strain>
    </source>
</reference>
<dbReference type="VEuPathDB" id="TriTrypDB:BSAL_66155"/>
<accession>A0A0S4IU03</accession>
<evidence type="ECO:0000313" key="1">
    <source>
        <dbReference type="EMBL" id="CUF83623.1"/>
    </source>
</evidence>
<dbReference type="EMBL" id="CYKH01000420">
    <property type="protein sequence ID" value="CUF83623.1"/>
    <property type="molecule type" value="Genomic_DNA"/>
</dbReference>
<sequence>MSVLQNPPFDPNDAVHLVAFSTALRGTTNARVMEDLALSMSSEPSCGASQKPLFEVYGEVGLLRALLIARISVRDFAAAANSFTASGVHLANHHSSLEPRWRKVAAALTAVAELLPDAVLVHLAAIVHSVADAGPTHNQKSLDTVRLLSEITEILVRVQQEILQNSKSLKERCQHITIHFNDVFPFCVTH</sequence>
<keyword evidence="2" id="KW-1185">Reference proteome</keyword>
<organism evidence="1 2">
    <name type="scientific">Bodo saltans</name>
    <name type="common">Flagellated protozoan</name>
    <dbReference type="NCBI Taxonomy" id="75058"/>
    <lineage>
        <taxon>Eukaryota</taxon>
        <taxon>Discoba</taxon>
        <taxon>Euglenozoa</taxon>
        <taxon>Kinetoplastea</taxon>
        <taxon>Metakinetoplastina</taxon>
        <taxon>Eubodonida</taxon>
        <taxon>Bodonidae</taxon>
        <taxon>Bodo</taxon>
    </lineage>
</organism>
<evidence type="ECO:0000313" key="2">
    <source>
        <dbReference type="Proteomes" id="UP000051952"/>
    </source>
</evidence>